<evidence type="ECO:0000313" key="4">
    <source>
        <dbReference type="Ensembl" id="ENSDCDP00010030706.1"/>
    </source>
</evidence>
<dbReference type="Proteomes" id="UP000694580">
    <property type="component" value="Chromosome 1"/>
</dbReference>
<feature type="region of interest" description="Disordered" evidence="1">
    <location>
        <begin position="1"/>
        <end position="54"/>
    </location>
</feature>
<feature type="compositionally biased region" description="Polar residues" evidence="1">
    <location>
        <begin position="1"/>
        <end position="31"/>
    </location>
</feature>
<dbReference type="Pfam" id="PF00041">
    <property type="entry name" value="fn3"/>
    <property type="match status" value="1"/>
</dbReference>
<reference evidence="4 5" key="1">
    <citation type="submission" date="2020-06" db="EMBL/GenBank/DDBJ databases">
        <authorList>
            <consortium name="Wellcome Sanger Institute Data Sharing"/>
        </authorList>
    </citation>
    <scope>NUCLEOTIDE SEQUENCE [LARGE SCALE GENOMIC DNA]</scope>
</reference>
<evidence type="ECO:0000256" key="2">
    <source>
        <dbReference type="SAM" id="Phobius"/>
    </source>
</evidence>
<dbReference type="InterPro" id="IPR013783">
    <property type="entry name" value="Ig-like_fold"/>
</dbReference>
<accession>A0AAY4CDM7</accession>
<dbReference type="Gene3D" id="2.60.40.10">
    <property type="entry name" value="Immunoglobulins"/>
    <property type="match status" value="1"/>
</dbReference>
<keyword evidence="5" id="KW-1185">Reference proteome</keyword>
<keyword evidence="2" id="KW-0472">Membrane</keyword>
<dbReference type="InterPro" id="IPR036116">
    <property type="entry name" value="FN3_sf"/>
</dbReference>
<dbReference type="RefSeq" id="XP_028851838.1">
    <property type="nucleotide sequence ID" value="XM_028996005.1"/>
</dbReference>
<dbReference type="PROSITE" id="PS50853">
    <property type="entry name" value="FN3"/>
    <property type="match status" value="1"/>
</dbReference>
<evidence type="ECO:0000259" key="3">
    <source>
        <dbReference type="PROSITE" id="PS50853"/>
    </source>
</evidence>
<gene>
    <name evidence="4" type="primary">LOC114799388</name>
</gene>
<feature type="compositionally biased region" description="Low complexity" evidence="1">
    <location>
        <begin position="32"/>
        <end position="42"/>
    </location>
</feature>
<dbReference type="GeneTree" id="ENSGT00940000161448"/>
<dbReference type="SMART" id="SM00060">
    <property type="entry name" value="FN3"/>
    <property type="match status" value="1"/>
</dbReference>
<dbReference type="AlphaFoldDB" id="A0AAY4CDM7"/>
<dbReference type="InterPro" id="IPR003961">
    <property type="entry name" value="FN3_dom"/>
</dbReference>
<evidence type="ECO:0000313" key="5">
    <source>
        <dbReference type="Proteomes" id="UP000694580"/>
    </source>
</evidence>
<evidence type="ECO:0000256" key="1">
    <source>
        <dbReference type="SAM" id="MobiDB-lite"/>
    </source>
</evidence>
<name>A0AAY4CDM7_9TELE</name>
<dbReference type="Ensembl" id="ENSDCDT00010038091.1">
    <property type="protein sequence ID" value="ENSDCDP00010030706.1"/>
    <property type="gene ID" value="ENSDCDG00010019669.1"/>
</dbReference>
<sequence length="269" mass="29235">MSANTKASATELYTSTEDPLMATSTISNKPGTSRPAQTTSAASPPPPCSGDYYDVDDECDRVTERTTQGQKPSELSRCDYKPCTHLQRTCIDSRPQHCFCPGMTPGNVPPDPPTFVTAADVRGHAVVVTWCAPYSAVQEYWLQLQQETEPFRKNQSLSPISRQCVFSGLKTSSRYKACVTARNSAGSSSTTCVGFQTEVGPELYIYSLAALSGSLLLTACILSVCLWKQRRSKQPAVESAHLTGLISIPNPAFSCSEERQTSPSKIFKI</sequence>
<keyword evidence="2" id="KW-0812">Transmembrane</keyword>
<feature type="domain" description="Fibronectin type-III" evidence="3">
    <location>
        <begin position="109"/>
        <end position="200"/>
    </location>
</feature>
<dbReference type="GeneID" id="114799388"/>
<reference evidence="4" key="2">
    <citation type="submission" date="2025-08" db="UniProtKB">
        <authorList>
            <consortium name="Ensembl"/>
        </authorList>
    </citation>
    <scope>IDENTIFICATION</scope>
</reference>
<proteinExistence type="predicted"/>
<protein>
    <recommendedName>
        <fullName evidence="3">Fibronectin type-III domain-containing protein</fullName>
    </recommendedName>
</protein>
<dbReference type="SUPFAM" id="SSF49265">
    <property type="entry name" value="Fibronectin type III"/>
    <property type="match status" value="1"/>
</dbReference>
<reference evidence="4" key="3">
    <citation type="submission" date="2025-09" db="UniProtKB">
        <authorList>
            <consortium name="Ensembl"/>
        </authorList>
    </citation>
    <scope>IDENTIFICATION</scope>
</reference>
<feature type="transmembrane region" description="Helical" evidence="2">
    <location>
        <begin position="203"/>
        <end position="227"/>
    </location>
</feature>
<dbReference type="CDD" id="cd00063">
    <property type="entry name" value="FN3"/>
    <property type="match status" value="1"/>
</dbReference>
<organism evidence="4 5">
    <name type="scientific">Denticeps clupeoides</name>
    <name type="common">denticle herring</name>
    <dbReference type="NCBI Taxonomy" id="299321"/>
    <lineage>
        <taxon>Eukaryota</taxon>
        <taxon>Metazoa</taxon>
        <taxon>Chordata</taxon>
        <taxon>Craniata</taxon>
        <taxon>Vertebrata</taxon>
        <taxon>Euteleostomi</taxon>
        <taxon>Actinopterygii</taxon>
        <taxon>Neopterygii</taxon>
        <taxon>Teleostei</taxon>
        <taxon>Clupei</taxon>
        <taxon>Clupeiformes</taxon>
        <taxon>Denticipitoidei</taxon>
        <taxon>Denticipitidae</taxon>
        <taxon>Denticeps</taxon>
    </lineage>
</organism>
<keyword evidence="2" id="KW-1133">Transmembrane helix</keyword>